<evidence type="ECO:0000313" key="3">
    <source>
        <dbReference type="Proteomes" id="UP000095287"/>
    </source>
</evidence>
<dbReference type="WBParaSite" id="L893_g20155.t1">
    <property type="protein sequence ID" value="L893_g20155.t1"/>
    <property type="gene ID" value="L893_g20155"/>
</dbReference>
<evidence type="ECO:0000256" key="2">
    <source>
        <dbReference type="SAM" id="MobiDB-lite"/>
    </source>
</evidence>
<keyword evidence="1" id="KW-0175">Coiled coil</keyword>
<accession>A0A1I7YV50</accession>
<name>A0A1I7YV50_9BILA</name>
<feature type="coiled-coil region" evidence="1">
    <location>
        <begin position="227"/>
        <end position="271"/>
    </location>
</feature>
<organism evidence="3 4">
    <name type="scientific">Steinernema glaseri</name>
    <dbReference type="NCBI Taxonomy" id="37863"/>
    <lineage>
        <taxon>Eukaryota</taxon>
        <taxon>Metazoa</taxon>
        <taxon>Ecdysozoa</taxon>
        <taxon>Nematoda</taxon>
        <taxon>Chromadorea</taxon>
        <taxon>Rhabditida</taxon>
        <taxon>Tylenchina</taxon>
        <taxon>Panagrolaimomorpha</taxon>
        <taxon>Strongyloidoidea</taxon>
        <taxon>Steinernematidae</taxon>
        <taxon>Steinernema</taxon>
    </lineage>
</organism>
<proteinExistence type="predicted"/>
<evidence type="ECO:0000313" key="4">
    <source>
        <dbReference type="WBParaSite" id="L893_g20155.t1"/>
    </source>
</evidence>
<sequence>MGLKCFIPFSCQSVNLPTVFMRTRTASIDCFIDCSDAVAFIVKMVGTLKEESARRVLKKSRLAAVKKSNRLIGEKSILKADALLEERPKKERKLIARHCTEQITKEHKNICLPLQSQTNGINQGSSRSDAPNDGSTYTPSTSEKCCLLYPGDRLVEESPSGKGFYLPERYTPDFIRQVCWKHMMTPTLARNTLLSKERKEKVCKQTHALLSKHWTPEEQERFVVAKAFQIRQLKKNLAAEIKALKEEIAERKRIDAENEQLEREIARLKAQIAAQQR</sequence>
<keyword evidence="3" id="KW-1185">Reference proteome</keyword>
<reference evidence="4" key="1">
    <citation type="submission" date="2016-11" db="UniProtKB">
        <authorList>
            <consortium name="WormBaseParasite"/>
        </authorList>
    </citation>
    <scope>IDENTIFICATION</scope>
</reference>
<dbReference type="Proteomes" id="UP000095287">
    <property type="component" value="Unplaced"/>
</dbReference>
<evidence type="ECO:0000256" key="1">
    <source>
        <dbReference type="SAM" id="Coils"/>
    </source>
</evidence>
<dbReference type="AlphaFoldDB" id="A0A1I7YV50"/>
<protein>
    <submittedName>
        <fullName evidence="4">BZIP domain-containing protein</fullName>
    </submittedName>
</protein>
<feature type="region of interest" description="Disordered" evidence="2">
    <location>
        <begin position="116"/>
        <end position="143"/>
    </location>
</feature>